<reference evidence="1 2" key="1">
    <citation type="submission" date="2023-03" db="EMBL/GenBank/DDBJ databases">
        <title>Roseibium porphyridii sp. nov. and Roseibium rhodosorbium sp. nov. isolated from marine algae, Porphyridium cruentum and Rhodosorus marinus, respectively.</title>
        <authorList>
            <person name="Lee M.W."/>
            <person name="Choi B.J."/>
            <person name="Lee J.K."/>
            <person name="Choi D.G."/>
            <person name="Baek J.H."/>
            <person name="Bayburt H."/>
            <person name="Kim J.M."/>
            <person name="Han D.M."/>
            <person name="Kim K.H."/>
            <person name="Jeon C.O."/>
        </authorList>
    </citation>
    <scope>NUCLEOTIDE SEQUENCE [LARGE SCALE GENOMIC DNA]</scope>
    <source>
        <strain evidence="1 2">KMA01</strain>
    </source>
</reference>
<dbReference type="EMBL" id="CP120863">
    <property type="protein sequence ID" value="WFE87654.1"/>
    <property type="molecule type" value="Genomic_DNA"/>
</dbReference>
<gene>
    <name evidence="1" type="ORF">K1718_15960</name>
</gene>
<dbReference type="RefSeq" id="WP_152501892.1">
    <property type="nucleotide sequence ID" value="NZ_CP120863.1"/>
</dbReference>
<proteinExistence type="predicted"/>
<keyword evidence="2" id="KW-1185">Reference proteome</keyword>
<dbReference type="Proteomes" id="UP001209803">
    <property type="component" value="Chromosome"/>
</dbReference>
<accession>A0ABY8F087</accession>
<evidence type="ECO:0000313" key="2">
    <source>
        <dbReference type="Proteomes" id="UP001209803"/>
    </source>
</evidence>
<protein>
    <submittedName>
        <fullName evidence="1">Uncharacterized protein</fullName>
    </submittedName>
</protein>
<name>A0ABY8F087_9HYPH</name>
<sequence length="83" mass="9189">MTTGRRSQSKANEIEREDLLSALSAARASLIEAQRCMRPRSGLARSAKAVISEIDEFAFVLTGKENYFYTKAHGTPPRSVSTR</sequence>
<organism evidence="1 2">
    <name type="scientific">Roseibium porphyridii</name>
    <dbReference type="NCBI Taxonomy" id="2866279"/>
    <lineage>
        <taxon>Bacteria</taxon>
        <taxon>Pseudomonadati</taxon>
        <taxon>Pseudomonadota</taxon>
        <taxon>Alphaproteobacteria</taxon>
        <taxon>Hyphomicrobiales</taxon>
        <taxon>Stappiaceae</taxon>
        <taxon>Roseibium</taxon>
    </lineage>
</organism>
<evidence type="ECO:0000313" key="1">
    <source>
        <dbReference type="EMBL" id="WFE87654.1"/>
    </source>
</evidence>